<dbReference type="GO" id="GO:0017108">
    <property type="term" value="F:5'-flap endonuclease activity"/>
    <property type="evidence" value="ECO:0007669"/>
    <property type="project" value="UniProtKB-ARBA"/>
</dbReference>
<dbReference type="Proteomes" id="UP001516400">
    <property type="component" value="Unassembled WGS sequence"/>
</dbReference>
<keyword evidence="11" id="KW-1185">Reference proteome</keyword>
<evidence type="ECO:0000256" key="2">
    <source>
        <dbReference type="ARBA" id="ARBA00022722"/>
    </source>
</evidence>
<evidence type="ECO:0000256" key="8">
    <source>
        <dbReference type="ARBA" id="ARBA00023204"/>
    </source>
</evidence>
<evidence type="ECO:0000256" key="9">
    <source>
        <dbReference type="ARBA" id="ARBA00038112"/>
    </source>
</evidence>
<gene>
    <name evidence="10" type="ORF">HHI36_018402</name>
</gene>
<dbReference type="Gene3D" id="1.10.150.20">
    <property type="entry name" value="5' to 3' exonuclease, C-terminal subdomain"/>
    <property type="match status" value="1"/>
</dbReference>
<keyword evidence="7" id="KW-0460">Magnesium</keyword>
<evidence type="ECO:0000256" key="4">
    <source>
        <dbReference type="ARBA" id="ARBA00022759"/>
    </source>
</evidence>
<keyword evidence="5" id="KW-0227">DNA damage</keyword>
<comment type="cofactor">
    <cofactor evidence="1">
        <name>Mg(2+)</name>
        <dbReference type="ChEBI" id="CHEBI:18420"/>
    </cofactor>
</comment>
<keyword evidence="8" id="KW-0234">DNA repair</keyword>
<comment type="caution">
    <text evidence="10">The sequence shown here is derived from an EMBL/GenBank/DDBJ whole genome shotgun (WGS) entry which is preliminary data.</text>
</comment>
<keyword evidence="4" id="KW-0255">Endonuclease</keyword>
<dbReference type="GO" id="GO:0008821">
    <property type="term" value="F:crossover junction DNA endonuclease activity"/>
    <property type="evidence" value="ECO:0007669"/>
    <property type="project" value="UniProtKB-ARBA"/>
</dbReference>
<evidence type="ECO:0000313" key="10">
    <source>
        <dbReference type="EMBL" id="KAL3284239.1"/>
    </source>
</evidence>
<accession>A0ABD2P031</accession>
<dbReference type="InterPro" id="IPR008918">
    <property type="entry name" value="HhH2"/>
</dbReference>
<dbReference type="SMART" id="SM00279">
    <property type="entry name" value="HhH2"/>
    <property type="match status" value="1"/>
</dbReference>
<evidence type="ECO:0000313" key="11">
    <source>
        <dbReference type="Proteomes" id="UP001516400"/>
    </source>
</evidence>
<dbReference type="AlphaFoldDB" id="A0ABD2P031"/>
<dbReference type="GO" id="GO:0046872">
    <property type="term" value="F:metal ion binding"/>
    <property type="evidence" value="ECO:0007669"/>
    <property type="project" value="UniProtKB-KW"/>
</dbReference>
<keyword evidence="2" id="KW-0540">Nuclease</keyword>
<sequence>MTLFSEVIITTCEAGDIVPAFFLLCLKAPHLVQGFGRNKIIALALLCGSDYSEGVQGVGKDCSLKLFEKYSDEEILDRMRQWRNQPSIFEEFERKLEIHHKTSWLGRSIFV</sequence>
<proteinExistence type="inferred from homology"/>
<evidence type="ECO:0000256" key="7">
    <source>
        <dbReference type="ARBA" id="ARBA00022842"/>
    </source>
</evidence>
<dbReference type="InterPro" id="IPR036279">
    <property type="entry name" value="5-3_exonuclease_C_sf"/>
</dbReference>
<keyword evidence="6" id="KW-0378">Hydrolase</keyword>
<reference evidence="10 11" key="1">
    <citation type="journal article" date="2021" name="BMC Biol.">
        <title>Horizontally acquired antibacterial genes associated with adaptive radiation of ladybird beetles.</title>
        <authorList>
            <person name="Li H.S."/>
            <person name="Tang X.F."/>
            <person name="Huang Y.H."/>
            <person name="Xu Z.Y."/>
            <person name="Chen M.L."/>
            <person name="Du X.Y."/>
            <person name="Qiu B.Y."/>
            <person name="Chen P.T."/>
            <person name="Zhang W."/>
            <person name="Slipinski A."/>
            <person name="Escalona H.E."/>
            <person name="Waterhouse R.M."/>
            <person name="Zwick A."/>
            <person name="Pang H."/>
        </authorList>
    </citation>
    <scope>NUCLEOTIDE SEQUENCE [LARGE SCALE GENOMIC DNA]</scope>
    <source>
        <strain evidence="10">SYSU2018</strain>
    </source>
</reference>
<evidence type="ECO:0000256" key="6">
    <source>
        <dbReference type="ARBA" id="ARBA00022801"/>
    </source>
</evidence>
<evidence type="ECO:0000256" key="3">
    <source>
        <dbReference type="ARBA" id="ARBA00022723"/>
    </source>
</evidence>
<dbReference type="SUPFAM" id="SSF47807">
    <property type="entry name" value="5' to 3' exonuclease, C-terminal subdomain"/>
    <property type="match status" value="1"/>
</dbReference>
<dbReference type="GO" id="GO:0000400">
    <property type="term" value="F:four-way junction DNA binding"/>
    <property type="evidence" value="ECO:0007669"/>
    <property type="project" value="UniProtKB-ARBA"/>
</dbReference>
<dbReference type="FunFam" id="1.10.150.20:FF:000030">
    <property type="entry name" value="Flap endonuclease GEN-like 1"/>
    <property type="match status" value="1"/>
</dbReference>
<protein>
    <submittedName>
        <fullName evidence="10">Uncharacterized protein</fullName>
    </submittedName>
</protein>
<name>A0ABD2P031_9CUCU</name>
<dbReference type="GO" id="GO:0006281">
    <property type="term" value="P:DNA repair"/>
    <property type="evidence" value="ECO:0007669"/>
    <property type="project" value="UniProtKB-KW"/>
</dbReference>
<keyword evidence="3" id="KW-0479">Metal-binding</keyword>
<evidence type="ECO:0000256" key="1">
    <source>
        <dbReference type="ARBA" id="ARBA00001946"/>
    </source>
</evidence>
<dbReference type="EMBL" id="JABFTP020000165">
    <property type="protein sequence ID" value="KAL3284239.1"/>
    <property type="molecule type" value="Genomic_DNA"/>
</dbReference>
<evidence type="ECO:0000256" key="5">
    <source>
        <dbReference type="ARBA" id="ARBA00022763"/>
    </source>
</evidence>
<organism evidence="10 11">
    <name type="scientific">Cryptolaemus montrouzieri</name>
    <dbReference type="NCBI Taxonomy" id="559131"/>
    <lineage>
        <taxon>Eukaryota</taxon>
        <taxon>Metazoa</taxon>
        <taxon>Ecdysozoa</taxon>
        <taxon>Arthropoda</taxon>
        <taxon>Hexapoda</taxon>
        <taxon>Insecta</taxon>
        <taxon>Pterygota</taxon>
        <taxon>Neoptera</taxon>
        <taxon>Endopterygota</taxon>
        <taxon>Coleoptera</taxon>
        <taxon>Polyphaga</taxon>
        <taxon>Cucujiformia</taxon>
        <taxon>Coccinelloidea</taxon>
        <taxon>Coccinellidae</taxon>
        <taxon>Scymninae</taxon>
        <taxon>Scymnini</taxon>
        <taxon>Cryptolaemus</taxon>
    </lineage>
</organism>
<comment type="similarity">
    <text evidence="9">Belongs to the XPG/RAD2 endonuclease family. GEN subfamily.</text>
</comment>